<dbReference type="InterPro" id="IPR046844">
    <property type="entry name" value="Lon-like_helical"/>
</dbReference>
<proteinExistence type="inferred from homology"/>
<comment type="similarity">
    <text evidence="2">Belongs to the peptidase S16 family.</text>
</comment>
<feature type="active site" evidence="2">
    <location>
        <position position="655"/>
    </location>
</feature>
<evidence type="ECO:0000256" key="3">
    <source>
        <dbReference type="SAM" id="MobiDB-lite"/>
    </source>
</evidence>
<dbReference type="EMBL" id="CAJZAF010000043">
    <property type="protein sequence ID" value="CAG9185579.1"/>
    <property type="molecule type" value="Genomic_DNA"/>
</dbReference>
<dbReference type="EC" id="3.4.21.53" evidence="2"/>
<organism evidence="5 6">
    <name type="scientific">Cupriavidus pinatubonensis</name>
    <dbReference type="NCBI Taxonomy" id="248026"/>
    <lineage>
        <taxon>Bacteria</taxon>
        <taxon>Pseudomonadati</taxon>
        <taxon>Pseudomonadota</taxon>
        <taxon>Betaproteobacteria</taxon>
        <taxon>Burkholderiales</taxon>
        <taxon>Burkholderiaceae</taxon>
        <taxon>Cupriavidus</taxon>
    </lineage>
</organism>
<dbReference type="Pfam" id="PF13654">
    <property type="entry name" value="AAA_32"/>
    <property type="match status" value="1"/>
</dbReference>
<dbReference type="InterPro" id="IPR008269">
    <property type="entry name" value="Lon_proteolytic"/>
</dbReference>
<comment type="catalytic activity">
    <reaction evidence="2">
        <text>Hydrolysis of proteins in presence of ATP.</text>
        <dbReference type="EC" id="3.4.21.53"/>
    </reaction>
</comment>
<accession>A0ABM8XZ34</accession>
<dbReference type="SUPFAM" id="SSF54211">
    <property type="entry name" value="Ribosomal protein S5 domain 2-like"/>
    <property type="match status" value="1"/>
</dbReference>
<dbReference type="PRINTS" id="PR00830">
    <property type="entry name" value="ENDOLAPTASE"/>
</dbReference>
<evidence type="ECO:0000313" key="6">
    <source>
        <dbReference type="Proteomes" id="UP000701702"/>
    </source>
</evidence>
<reference evidence="5 6" key="1">
    <citation type="submission" date="2021-08" db="EMBL/GenBank/DDBJ databases">
        <authorList>
            <person name="Peeters C."/>
        </authorList>
    </citation>
    <scope>NUCLEOTIDE SEQUENCE [LARGE SCALE GENOMIC DNA]</scope>
    <source>
        <strain evidence="5 6">LMG 23994</strain>
    </source>
</reference>
<keyword evidence="1 2" id="KW-0645">Protease</keyword>
<dbReference type="InterPro" id="IPR046843">
    <property type="entry name" value="LonB_AAA-LID"/>
</dbReference>
<dbReference type="PANTHER" id="PTHR10046">
    <property type="entry name" value="ATP DEPENDENT LON PROTEASE FAMILY MEMBER"/>
    <property type="match status" value="1"/>
</dbReference>
<feature type="compositionally biased region" description="Basic residues" evidence="3">
    <location>
        <begin position="801"/>
        <end position="819"/>
    </location>
</feature>
<keyword evidence="6" id="KW-1185">Reference proteome</keyword>
<gene>
    <name evidence="5" type="ORF">LMG23994_05791</name>
</gene>
<feature type="region of interest" description="Disordered" evidence="3">
    <location>
        <begin position="793"/>
        <end position="819"/>
    </location>
</feature>
<dbReference type="InterPro" id="IPR041699">
    <property type="entry name" value="AAA_32"/>
</dbReference>
<name>A0ABM8XZ34_9BURK</name>
<evidence type="ECO:0000256" key="1">
    <source>
        <dbReference type="ARBA" id="ARBA00022670"/>
    </source>
</evidence>
<dbReference type="SUPFAM" id="SSF52540">
    <property type="entry name" value="P-loop containing nucleoside triphosphate hydrolases"/>
    <property type="match status" value="1"/>
</dbReference>
<sequence>MTMIAELPPERLYTPCEPKSLEFDTTESLVDVDLALIHPRAVAAIQLGIGMRVRGCNLFVLGERGSGRRALVRHILEAAAPEGPPPEDWCYVCDFAASEGVKLLRLPGGRGRQLFQDMQRFSGEVGLAVAAAFEDVQYQSRVESLEEEEKAREEAALQALGEDARKHGIAMLREPDSLVFAPLKDDAEKTISEEEFARLPEAQQQKLSQGVNEYYEQLQRLMSKLPHWRRNLQRAIREVGHRALRLAVGHLIAEIRPAYADLPAVVAYLDAVLQDAVETGQASYEARRGSEAETSPDAEMTAGQRYVVNLLVENPPDGGRPVVFEANPTLQNLVGRIDHRVHMGTMVSHFTLIRPGALHRANGGFLVIDAAQLLSQPHAWAALKRTQQSGEIRIESLADVVGLGGSAQLQPEPVPVDVKVILIAERSTYDVIAELDPDVLSLFKINAELESEIDRTPESCLHYARLIATLARNDRLRPLSAGAVARVIEHAARLAGDAEKLCTQTQPLCDLLQEADHLAAVADAPLIERAQIEAALDARRARNRRLEEGYREDILRGQLLIDSSGEHVGQVNGLAVIALADATFAHPVRITATVGMGEGEIVDIEREVELGGPIHSKGVLILSSFLAARFGCAIPLSLRATLVFEQSYCGVEGDSASLAELASLLSALSGIPVRQSLAVSGSVNQFGVVQPVSDINEKIEGFFEVCRARGLSGQQGVLIPAANVCHLMLRSAVIEAVREGRFHIWAVRTIEEAIELLTGVEAGGPDEKGEIPRGSVNYQVAIQLAELARIRQVGLTPPPRPLHRRKPGPRVTRKKRQPR</sequence>
<protein>
    <recommendedName>
        <fullName evidence="2">endopeptidase La</fullName>
        <ecNumber evidence="2">3.4.21.53</ecNumber>
    </recommendedName>
</protein>
<evidence type="ECO:0000259" key="4">
    <source>
        <dbReference type="PROSITE" id="PS51786"/>
    </source>
</evidence>
<dbReference type="InterPro" id="IPR014721">
    <property type="entry name" value="Ribsml_uS5_D2-typ_fold_subgr"/>
</dbReference>
<evidence type="ECO:0000256" key="2">
    <source>
        <dbReference type="PROSITE-ProRule" id="PRU01122"/>
    </source>
</evidence>
<dbReference type="Gene3D" id="3.40.50.300">
    <property type="entry name" value="P-loop containing nucleotide triphosphate hydrolases"/>
    <property type="match status" value="2"/>
</dbReference>
<feature type="domain" description="Lon proteolytic" evidence="4">
    <location>
        <begin position="565"/>
        <end position="760"/>
    </location>
</feature>
<dbReference type="InterPro" id="IPR027065">
    <property type="entry name" value="Lon_Prtase"/>
</dbReference>
<keyword evidence="2" id="KW-0720">Serine protease</keyword>
<dbReference type="Pfam" id="PF20436">
    <property type="entry name" value="LonB_AAA-LID"/>
    <property type="match status" value="1"/>
</dbReference>
<keyword evidence="2" id="KW-0378">Hydrolase</keyword>
<dbReference type="Pfam" id="PF20437">
    <property type="entry name" value="LonC_helical"/>
    <property type="match status" value="1"/>
</dbReference>
<feature type="active site" evidence="2">
    <location>
        <position position="698"/>
    </location>
</feature>
<dbReference type="Proteomes" id="UP000701702">
    <property type="component" value="Unassembled WGS sequence"/>
</dbReference>
<dbReference type="InterPro" id="IPR027417">
    <property type="entry name" value="P-loop_NTPase"/>
</dbReference>
<dbReference type="PROSITE" id="PS51786">
    <property type="entry name" value="LON_PROTEOLYTIC"/>
    <property type="match status" value="1"/>
</dbReference>
<dbReference type="Gene3D" id="1.10.8.60">
    <property type="match status" value="1"/>
</dbReference>
<evidence type="ECO:0000313" key="5">
    <source>
        <dbReference type="EMBL" id="CAG9185579.1"/>
    </source>
</evidence>
<dbReference type="InterPro" id="IPR020568">
    <property type="entry name" value="Ribosomal_Su5_D2-typ_SF"/>
</dbReference>
<dbReference type="Gene3D" id="3.30.230.10">
    <property type="match status" value="1"/>
</dbReference>
<comment type="caution">
    <text evidence="5">The sequence shown here is derived from an EMBL/GenBank/DDBJ whole genome shotgun (WGS) entry which is preliminary data.</text>
</comment>